<dbReference type="InterPro" id="IPR006597">
    <property type="entry name" value="Sel1-like"/>
</dbReference>
<evidence type="ECO:0000313" key="7">
    <source>
        <dbReference type="EMBL" id="KAG0251816.1"/>
    </source>
</evidence>
<evidence type="ECO:0000259" key="6">
    <source>
        <dbReference type="PROSITE" id="PS50011"/>
    </source>
</evidence>
<dbReference type="PROSITE" id="PS00108">
    <property type="entry name" value="PROTEIN_KINASE_ST"/>
    <property type="match status" value="1"/>
</dbReference>
<comment type="caution">
    <text evidence="7">The sequence shown here is derived from an EMBL/GenBank/DDBJ whole genome shotgun (WGS) entry which is preliminary data.</text>
</comment>
<organism evidence="7 8">
    <name type="scientific">Actinomortierella ambigua</name>
    <dbReference type="NCBI Taxonomy" id="1343610"/>
    <lineage>
        <taxon>Eukaryota</taxon>
        <taxon>Fungi</taxon>
        <taxon>Fungi incertae sedis</taxon>
        <taxon>Mucoromycota</taxon>
        <taxon>Mortierellomycotina</taxon>
        <taxon>Mortierellomycetes</taxon>
        <taxon>Mortierellales</taxon>
        <taxon>Mortierellaceae</taxon>
        <taxon>Actinomortierella</taxon>
    </lineage>
</organism>
<evidence type="ECO:0000256" key="1">
    <source>
        <dbReference type="ARBA" id="ARBA00022741"/>
    </source>
</evidence>
<dbReference type="PANTHER" id="PTHR11102">
    <property type="entry name" value="SEL-1-LIKE PROTEIN"/>
    <property type="match status" value="1"/>
</dbReference>
<evidence type="ECO:0000256" key="4">
    <source>
        <dbReference type="PROSITE-ProRule" id="PRU10141"/>
    </source>
</evidence>
<dbReference type="InterPro" id="IPR000719">
    <property type="entry name" value="Prot_kinase_dom"/>
</dbReference>
<dbReference type="Gene3D" id="1.25.40.10">
    <property type="entry name" value="Tetratricopeptide repeat domain"/>
    <property type="match status" value="2"/>
</dbReference>
<dbReference type="SUPFAM" id="SSF56112">
    <property type="entry name" value="Protein kinase-like (PK-like)"/>
    <property type="match status" value="1"/>
</dbReference>
<dbReference type="SUPFAM" id="SSF81901">
    <property type="entry name" value="HCP-like"/>
    <property type="match status" value="1"/>
</dbReference>
<sequence length="366" mass="41153">MNSVQHQASFAAPFQHSLLVRGKLLGSGGYGSVYKAYWGNQPCAVKTFFLTQSELAQQSIQTEISFHQKLRHRHIIQFYRTHEEHGCTYLLMELAENGSLEHAITKGHLAVDDWTTKRRLASEIAQGLAFIHQEGIVHRDLKSANVLLTKHMEVKLADFGLAQIKPMALASVQGSSQSRANDDVVAHMCTAANQGSVEAQLFLGWIYDHGHGVDRSDKDVFWWYRLAASHGTMVAQLRVAEMYDKGQGVDASVEKAASWYLRAADGGSASAQFQIGSMYMDGRGVKQDEEKASRWYHSAAYQGHSDAQYKLSNMYFLGRWVEQSDEEALKRFTMVEQQGNSEAQHRLGMKYWDGQEIRKNDTEAAN</sequence>
<evidence type="ECO:0000313" key="8">
    <source>
        <dbReference type="Proteomes" id="UP000807716"/>
    </source>
</evidence>
<keyword evidence="8" id="KW-1185">Reference proteome</keyword>
<name>A0A9P6PQC8_9FUNG</name>
<keyword evidence="1 4" id="KW-0547">Nucleotide-binding</keyword>
<accession>A0A9P6PQC8</accession>
<dbReference type="InterPro" id="IPR011009">
    <property type="entry name" value="Kinase-like_dom_sf"/>
</dbReference>
<dbReference type="PROSITE" id="PS50011">
    <property type="entry name" value="PROTEIN_KINASE_DOM"/>
    <property type="match status" value="1"/>
</dbReference>
<reference evidence="7" key="1">
    <citation type="journal article" date="2020" name="Fungal Divers.">
        <title>Resolving the Mortierellaceae phylogeny through synthesis of multi-gene phylogenetics and phylogenomics.</title>
        <authorList>
            <person name="Vandepol N."/>
            <person name="Liber J."/>
            <person name="Desiro A."/>
            <person name="Na H."/>
            <person name="Kennedy M."/>
            <person name="Barry K."/>
            <person name="Grigoriev I.V."/>
            <person name="Miller A.N."/>
            <person name="O'Donnell K."/>
            <person name="Stajich J.E."/>
            <person name="Bonito G."/>
        </authorList>
    </citation>
    <scope>NUCLEOTIDE SEQUENCE</scope>
    <source>
        <strain evidence="7">BC1065</strain>
    </source>
</reference>
<dbReference type="SMART" id="SM00671">
    <property type="entry name" value="SEL1"/>
    <property type="match status" value="4"/>
</dbReference>
<feature type="domain" description="Protein kinase" evidence="6">
    <location>
        <begin position="19"/>
        <end position="366"/>
    </location>
</feature>
<dbReference type="InterPro" id="IPR050767">
    <property type="entry name" value="Sel1_AlgK"/>
</dbReference>
<dbReference type="Pfam" id="PF08238">
    <property type="entry name" value="Sel1"/>
    <property type="match status" value="5"/>
</dbReference>
<comment type="similarity">
    <text evidence="3">Belongs to the sel-1 family.</text>
</comment>
<dbReference type="AlphaFoldDB" id="A0A9P6PQC8"/>
<dbReference type="Gene3D" id="1.10.510.10">
    <property type="entry name" value="Transferase(Phosphotransferase) domain 1"/>
    <property type="match status" value="1"/>
</dbReference>
<dbReference type="Pfam" id="PF00069">
    <property type="entry name" value="Pkinase"/>
    <property type="match status" value="1"/>
</dbReference>
<protein>
    <submittedName>
        <fullName evidence="7">Cell cycle serine/threonine-protein kinase cdc5/MSD2</fullName>
    </submittedName>
</protein>
<evidence type="ECO:0000256" key="2">
    <source>
        <dbReference type="ARBA" id="ARBA00022840"/>
    </source>
</evidence>
<comment type="similarity">
    <text evidence="5">Belongs to the protein kinase superfamily.</text>
</comment>
<dbReference type="OrthoDB" id="272077at2759"/>
<keyword evidence="2 4" id="KW-0067">ATP-binding</keyword>
<dbReference type="SMART" id="SM00220">
    <property type="entry name" value="S_TKc"/>
    <property type="match status" value="1"/>
</dbReference>
<dbReference type="GO" id="GO:0004674">
    <property type="term" value="F:protein serine/threonine kinase activity"/>
    <property type="evidence" value="ECO:0007669"/>
    <property type="project" value="UniProtKB-KW"/>
</dbReference>
<proteinExistence type="inferred from homology"/>
<dbReference type="InterPro" id="IPR011990">
    <property type="entry name" value="TPR-like_helical_dom_sf"/>
</dbReference>
<dbReference type="PROSITE" id="PS00107">
    <property type="entry name" value="PROTEIN_KINASE_ATP"/>
    <property type="match status" value="1"/>
</dbReference>
<dbReference type="EMBL" id="JAAAJB010000717">
    <property type="protein sequence ID" value="KAG0251816.1"/>
    <property type="molecule type" value="Genomic_DNA"/>
</dbReference>
<keyword evidence="7" id="KW-0418">Kinase</keyword>
<dbReference type="GO" id="GO:0005524">
    <property type="term" value="F:ATP binding"/>
    <property type="evidence" value="ECO:0007669"/>
    <property type="project" value="UniProtKB-UniRule"/>
</dbReference>
<evidence type="ECO:0000256" key="3">
    <source>
        <dbReference type="ARBA" id="ARBA00038101"/>
    </source>
</evidence>
<feature type="binding site" evidence="4">
    <location>
        <position position="46"/>
    </location>
    <ligand>
        <name>ATP</name>
        <dbReference type="ChEBI" id="CHEBI:30616"/>
    </ligand>
</feature>
<keyword evidence="7" id="KW-0808">Transferase</keyword>
<dbReference type="PANTHER" id="PTHR11102:SF160">
    <property type="entry name" value="ERAD-ASSOCIATED E3 UBIQUITIN-PROTEIN LIGASE COMPONENT HRD3"/>
    <property type="match status" value="1"/>
</dbReference>
<evidence type="ECO:0000256" key="5">
    <source>
        <dbReference type="RuleBase" id="RU000304"/>
    </source>
</evidence>
<dbReference type="Proteomes" id="UP000807716">
    <property type="component" value="Unassembled WGS sequence"/>
</dbReference>
<dbReference type="InterPro" id="IPR008271">
    <property type="entry name" value="Ser/Thr_kinase_AS"/>
</dbReference>
<gene>
    <name evidence="7" type="primary">CDC5_2</name>
    <name evidence="7" type="ORF">DFQ27_008509</name>
</gene>
<dbReference type="InterPro" id="IPR017441">
    <property type="entry name" value="Protein_kinase_ATP_BS"/>
</dbReference>
<keyword evidence="5" id="KW-0723">Serine/threonine-protein kinase</keyword>
<dbReference type="CDD" id="cd00180">
    <property type="entry name" value="PKc"/>
    <property type="match status" value="1"/>
</dbReference>